<keyword evidence="3" id="KW-1185">Reference proteome</keyword>
<name>A0A1W1Y048_9NEIS</name>
<evidence type="ECO:0000313" key="2">
    <source>
        <dbReference type="EMBL" id="SMC29546.1"/>
    </source>
</evidence>
<dbReference type="Pfam" id="PF05638">
    <property type="entry name" value="T6SS_HCP"/>
    <property type="match status" value="1"/>
</dbReference>
<dbReference type="EMBL" id="FWXD01000036">
    <property type="protein sequence ID" value="SMC29546.1"/>
    <property type="molecule type" value="Genomic_DNA"/>
</dbReference>
<reference evidence="2 3" key="1">
    <citation type="submission" date="2017-04" db="EMBL/GenBank/DDBJ databases">
        <authorList>
            <person name="Afonso C.L."/>
            <person name="Miller P.J."/>
            <person name="Scott M.A."/>
            <person name="Spackman E."/>
            <person name="Goraichik I."/>
            <person name="Dimitrov K.M."/>
            <person name="Suarez D.L."/>
            <person name="Swayne D.E."/>
        </authorList>
    </citation>
    <scope>NUCLEOTIDE SEQUENCE [LARGE SCALE GENOMIC DNA]</scope>
    <source>
        <strain evidence="2 3">DSM 23236</strain>
    </source>
</reference>
<dbReference type="STRING" id="1121001.SAMN02745857_03911"/>
<dbReference type="InterPro" id="IPR053165">
    <property type="entry name" value="HSI-I_assembly_Hcp1"/>
</dbReference>
<dbReference type="OrthoDB" id="5066999at2"/>
<feature type="region of interest" description="Disordered" evidence="1">
    <location>
        <begin position="1"/>
        <end position="23"/>
    </location>
</feature>
<sequence>MAAAMFMKVEGTSGESKDSKHKGWSDIQSFSWGASQPGTMSSGGGGSSGKASFNDLFVTAFMDKSTPAIIKYCATGKHLDKVELSACKSGGDQMEFAKITLEEVLVTSAQVKGTDPNDGHERLVMSYGFQAARVRKQYWEQTDQGGQGAEITVAWNIKENKEM</sequence>
<evidence type="ECO:0000256" key="1">
    <source>
        <dbReference type="SAM" id="MobiDB-lite"/>
    </source>
</evidence>
<evidence type="ECO:0008006" key="4">
    <source>
        <dbReference type="Google" id="ProtNLM"/>
    </source>
</evidence>
<dbReference type="PANTHER" id="PTHR36152">
    <property type="entry name" value="CYTOPLASMIC PROTEIN-RELATED"/>
    <property type="match status" value="1"/>
</dbReference>
<dbReference type="PANTHER" id="PTHR36152:SF5">
    <property type="entry name" value="PROTEIN HCP1"/>
    <property type="match status" value="1"/>
</dbReference>
<protein>
    <recommendedName>
        <fullName evidence="4">Type VI secretion system secreted protein Hcp</fullName>
    </recommendedName>
</protein>
<dbReference type="AlphaFoldDB" id="A0A1W1Y048"/>
<dbReference type="Gene3D" id="2.30.110.20">
    <property type="entry name" value="Hcp1-like"/>
    <property type="match status" value="1"/>
</dbReference>
<gene>
    <name evidence="2" type="ORF">SAMN02745857_03911</name>
</gene>
<proteinExistence type="predicted"/>
<dbReference type="Proteomes" id="UP000192761">
    <property type="component" value="Unassembled WGS sequence"/>
</dbReference>
<dbReference type="InterPro" id="IPR036624">
    <property type="entry name" value="Hcp1-lik_sf"/>
</dbReference>
<dbReference type="InterPro" id="IPR008514">
    <property type="entry name" value="T6SS_Hcp"/>
</dbReference>
<accession>A0A1W1Y048</accession>
<dbReference type="SUPFAM" id="SSF141452">
    <property type="entry name" value="Hcp1-like"/>
    <property type="match status" value="1"/>
</dbReference>
<evidence type="ECO:0000313" key="3">
    <source>
        <dbReference type="Proteomes" id="UP000192761"/>
    </source>
</evidence>
<organism evidence="2 3">
    <name type="scientific">Andreprevotia lacus DSM 23236</name>
    <dbReference type="NCBI Taxonomy" id="1121001"/>
    <lineage>
        <taxon>Bacteria</taxon>
        <taxon>Pseudomonadati</taxon>
        <taxon>Pseudomonadota</taxon>
        <taxon>Betaproteobacteria</taxon>
        <taxon>Neisseriales</taxon>
        <taxon>Chitinibacteraceae</taxon>
        <taxon>Andreprevotia</taxon>
    </lineage>
</organism>